<keyword evidence="5" id="KW-0560">Oxidoreductase</keyword>
<dbReference type="EMBL" id="ADFQ01000064">
    <property type="protein sequence ID" value="EFN91115.1"/>
    <property type="molecule type" value="Genomic_DNA"/>
</dbReference>
<dbReference type="GO" id="GO:0008998">
    <property type="term" value="F:ribonucleoside-triphosphate reductase (thioredoxin) activity"/>
    <property type="evidence" value="ECO:0007669"/>
    <property type="project" value="UniProtKB-EC"/>
</dbReference>
<dbReference type="GO" id="GO:0031250">
    <property type="term" value="C:anaerobic ribonucleoside-triphosphate reductase complex"/>
    <property type="evidence" value="ECO:0007669"/>
    <property type="project" value="TreeGrafter"/>
</dbReference>
<dbReference type="InterPro" id="IPR012833">
    <property type="entry name" value="NrdD"/>
</dbReference>
<protein>
    <submittedName>
        <fullName evidence="5">Anaerobic ribonucleoside-triphosphate reductase</fullName>
        <ecNumber evidence="5">1.17.4.2</ecNumber>
    </submittedName>
</protein>
<feature type="domain" description="ATP-cone" evidence="4">
    <location>
        <begin position="4"/>
        <end position="90"/>
    </location>
</feature>
<sequence length="698" mass="80048">MQNFTITKRDGSKEMFSLDKIMGAILKAFESVNAPTDLAAVSKILSDLTIHNDITVEDIQNQVEQALMKEGYYDVAKSFIVYRHQHSQDRETQDKIKFLTEYCGASNAATGSKYDANANVENKNIATLIGELPKQGFIRINRRLLTDRIKQMYGKELANEYLDLLTHHFIYKNDETNLANYCASITMYPWLIGGTTAIGGNSSAPTNLKSFCGGFINMVFIVSSMLAGACATPEFLMYMNYFIQKEYGKDYWKNADKVVDLSLRQRTIDKVITDYFEQIVYSLNQPTGARNFQAVFWNISYYDKYYFESLFGNFYFPDGSQPDWEGLSWLQKRFMTWFNKERTRAVLTFPVETMALLTENGECRDKEWGEFTAEMYSKGHSFFTYMSDNADSLSSCCRLRNEIQDNGFSYTLGAGGVSTGSKSVLTINLNRCIQYAVNKGEDYKLFLDHIIKLCHKVQLAYNENLKNFLKNKMLPLFDAGYININRQYLTIGINGLVEAAEFMGLDITPNEDYKHFVQGVLGLIEQNNKAFRTKEAMFNCEMIPAENVGVKHAKWDREDGYFVPRDCYNSYFYRVEDTGLTILDKFKLHGAPYIEHLTGGSALHMNLDEHLSKAQYKQLLTVAAKEGCNYFTFNIPNTVCNDCGHIDKRYLKECPCCHSKNVDYLTRVIGYMKRVSNFSQPRQQEAAKRFYAGSDKME</sequence>
<dbReference type="GO" id="GO:0006260">
    <property type="term" value="P:DNA replication"/>
    <property type="evidence" value="ECO:0007669"/>
    <property type="project" value="InterPro"/>
</dbReference>
<dbReference type="GO" id="GO:0009265">
    <property type="term" value="P:2'-deoxyribonucleotide biosynthetic process"/>
    <property type="evidence" value="ECO:0007669"/>
    <property type="project" value="TreeGrafter"/>
</dbReference>
<dbReference type="Proteomes" id="UP000016016">
    <property type="component" value="Unassembled WGS sequence"/>
</dbReference>
<dbReference type="InterPro" id="IPR005144">
    <property type="entry name" value="ATP-cone_dom"/>
</dbReference>
<dbReference type="eggNOG" id="COG1328">
    <property type="taxonomic scope" value="Bacteria"/>
</dbReference>
<dbReference type="NCBIfam" id="TIGR02827">
    <property type="entry name" value="RNR_anaer_Bdell"/>
    <property type="match status" value="1"/>
</dbReference>
<dbReference type="Pfam" id="PF13597">
    <property type="entry name" value="NRDD"/>
    <property type="match status" value="1"/>
</dbReference>
<dbReference type="SUPFAM" id="SSF51998">
    <property type="entry name" value="PFL-like glycyl radical enzymes"/>
    <property type="match status" value="1"/>
</dbReference>
<evidence type="ECO:0000259" key="4">
    <source>
        <dbReference type="PROSITE" id="PS51161"/>
    </source>
</evidence>
<dbReference type="PANTHER" id="PTHR21075:SF0">
    <property type="entry name" value="ANAEROBIC RIBONUCLEOSIDE-TRIPHOSPHATE REDUCTASE"/>
    <property type="match status" value="1"/>
</dbReference>
<comment type="caution">
    <text evidence="5">The sequence shown here is derived from an EMBL/GenBank/DDBJ whole genome shotgun (WGS) entry which is preliminary data.</text>
</comment>
<evidence type="ECO:0000256" key="3">
    <source>
        <dbReference type="PROSITE-ProRule" id="PRU00492"/>
    </source>
</evidence>
<keyword evidence="1 3" id="KW-0547">Nucleotide-binding</keyword>
<gene>
    <name evidence="5" type="primary">nrdD</name>
    <name evidence="5" type="ORF">HMPREF9018_0322</name>
</gene>
<dbReference type="GO" id="GO:0005524">
    <property type="term" value="F:ATP binding"/>
    <property type="evidence" value="ECO:0007669"/>
    <property type="project" value="UniProtKB-UniRule"/>
</dbReference>
<keyword evidence="2 3" id="KW-0067">ATP-binding</keyword>
<name>E1GWA8_9BACT</name>
<dbReference type="PROSITE" id="PS51161">
    <property type="entry name" value="ATP_CONE"/>
    <property type="match status" value="1"/>
</dbReference>
<evidence type="ECO:0000256" key="1">
    <source>
        <dbReference type="ARBA" id="ARBA00022741"/>
    </source>
</evidence>
<dbReference type="Pfam" id="PF03477">
    <property type="entry name" value="ATP-cone"/>
    <property type="match status" value="1"/>
</dbReference>
<dbReference type="NCBIfam" id="NF006127">
    <property type="entry name" value="PRK08271.1"/>
    <property type="match status" value="1"/>
</dbReference>
<dbReference type="RefSeq" id="WP_008449367.1">
    <property type="nucleotide sequence ID" value="NZ_ADFQ01000064.1"/>
</dbReference>
<dbReference type="Gene3D" id="3.20.70.20">
    <property type="match status" value="1"/>
</dbReference>
<dbReference type="GO" id="GO:0004748">
    <property type="term" value="F:ribonucleoside-diphosphate reductase activity, thioredoxin disulfide as acceptor"/>
    <property type="evidence" value="ECO:0007669"/>
    <property type="project" value="TreeGrafter"/>
</dbReference>
<dbReference type="EC" id="1.17.4.2" evidence="5"/>
<accession>E1GWA8</accession>
<organism evidence="5 6">
    <name type="scientific">Prevotella amnii CRIS 21A-A</name>
    <dbReference type="NCBI Taxonomy" id="679191"/>
    <lineage>
        <taxon>Bacteria</taxon>
        <taxon>Pseudomonadati</taxon>
        <taxon>Bacteroidota</taxon>
        <taxon>Bacteroidia</taxon>
        <taxon>Bacteroidales</taxon>
        <taxon>Prevotellaceae</taxon>
        <taxon>Prevotella</taxon>
    </lineage>
</organism>
<evidence type="ECO:0000313" key="5">
    <source>
        <dbReference type="EMBL" id="EFN91115.1"/>
    </source>
</evidence>
<dbReference type="PANTHER" id="PTHR21075">
    <property type="entry name" value="ANAEROBIC RIBONUCLEOSIDE-TRIPHOSPHATE REDUCTASE"/>
    <property type="match status" value="1"/>
</dbReference>
<proteinExistence type="predicted"/>
<evidence type="ECO:0000256" key="2">
    <source>
        <dbReference type="ARBA" id="ARBA00022840"/>
    </source>
</evidence>
<evidence type="ECO:0000313" key="6">
    <source>
        <dbReference type="Proteomes" id="UP000016016"/>
    </source>
</evidence>
<reference evidence="5 6" key="1">
    <citation type="submission" date="2010-09" db="EMBL/GenBank/DDBJ databases">
        <authorList>
            <person name="Harkins D.M."/>
            <person name="Madupu R."/>
            <person name="Durkin A.S."/>
            <person name="Torralba M."/>
            <person name="Methe B."/>
            <person name="Sutton G.G."/>
            <person name="Nelson K.E."/>
        </authorList>
    </citation>
    <scope>NUCLEOTIDE SEQUENCE [LARGE SCALE GENOMIC DNA]</scope>
    <source>
        <strain evidence="5 6">CRIS 21A-A</strain>
    </source>
</reference>
<dbReference type="AlphaFoldDB" id="E1GWA8"/>